<feature type="compositionally biased region" description="Basic and acidic residues" evidence="1">
    <location>
        <begin position="16"/>
        <end position="30"/>
    </location>
</feature>
<reference evidence="2 3" key="1">
    <citation type="submission" date="2015-11" db="EMBL/GenBank/DDBJ databases">
        <title>Expanding the genomic diversity of Burkholderia species for the development of highly accurate diagnostics.</title>
        <authorList>
            <person name="Sahl J."/>
            <person name="Keim P."/>
            <person name="Wagner D."/>
        </authorList>
    </citation>
    <scope>NUCLEOTIDE SEQUENCE [LARGE SCALE GENOMIC DNA]</scope>
    <source>
        <strain evidence="2 3">MSMB368WGS</strain>
    </source>
</reference>
<evidence type="ECO:0000256" key="1">
    <source>
        <dbReference type="SAM" id="MobiDB-lite"/>
    </source>
</evidence>
<evidence type="ECO:0000313" key="2">
    <source>
        <dbReference type="EMBL" id="KWF34273.1"/>
    </source>
</evidence>
<protein>
    <submittedName>
        <fullName evidence="2">Uncharacterized protein</fullName>
    </submittedName>
</protein>
<comment type="caution">
    <text evidence="2">The sequence shown here is derived from an EMBL/GenBank/DDBJ whole genome shotgun (WGS) entry which is preliminary data.</text>
</comment>
<name>A0A132EMA5_9BURK</name>
<dbReference type="Proteomes" id="UP000062912">
    <property type="component" value="Unassembled WGS sequence"/>
</dbReference>
<feature type="compositionally biased region" description="Basic and acidic residues" evidence="1">
    <location>
        <begin position="59"/>
        <end position="73"/>
    </location>
</feature>
<proteinExistence type="predicted"/>
<evidence type="ECO:0000313" key="3">
    <source>
        <dbReference type="Proteomes" id="UP000062912"/>
    </source>
</evidence>
<organism evidence="2 3">
    <name type="scientific">Burkholderia pseudomultivorans</name>
    <dbReference type="NCBI Taxonomy" id="1207504"/>
    <lineage>
        <taxon>Bacteria</taxon>
        <taxon>Pseudomonadati</taxon>
        <taxon>Pseudomonadota</taxon>
        <taxon>Betaproteobacteria</taxon>
        <taxon>Burkholderiales</taxon>
        <taxon>Burkholderiaceae</taxon>
        <taxon>Burkholderia</taxon>
        <taxon>Burkholderia cepacia complex</taxon>
    </lineage>
</organism>
<dbReference type="AlphaFoldDB" id="A0A132EMA5"/>
<dbReference type="EMBL" id="LPJR01000015">
    <property type="protein sequence ID" value="KWF34273.1"/>
    <property type="molecule type" value="Genomic_DNA"/>
</dbReference>
<feature type="region of interest" description="Disordered" evidence="1">
    <location>
        <begin position="1"/>
        <end position="73"/>
    </location>
</feature>
<gene>
    <name evidence="2" type="ORF">WT56_08255</name>
</gene>
<accession>A0A132EMA5</accession>
<sequence>MQAGGPNPKTETSSTMRHDQQARGAQHIERPVSPQRDAAPGEFGLEQMMQFSCPKPRLAKPDVPDQGGHDPGR</sequence>